<dbReference type="RefSeq" id="WP_023921643.1">
    <property type="nucleotide sequence ID" value="NZ_JAYFRT010000016.1"/>
</dbReference>
<dbReference type="Proteomes" id="UP000240800">
    <property type="component" value="Unassembled WGS sequence"/>
</dbReference>
<protein>
    <submittedName>
        <fullName evidence="1">Transposase</fullName>
    </submittedName>
</protein>
<proteinExistence type="predicted"/>
<keyword evidence="2" id="KW-1185">Reference proteome</keyword>
<comment type="caution">
    <text evidence="1">The sequence shown here is derived from an EMBL/GenBank/DDBJ whole genome shotgun (WGS) entry which is preliminary data.</text>
</comment>
<gene>
    <name evidence="1" type="ORF">C8J29_10641</name>
</gene>
<dbReference type="PANTHER" id="PTHR36455">
    <property type="match status" value="1"/>
</dbReference>
<evidence type="ECO:0000313" key="2">
    <source>
        <dbReference type="Proteomes" id="UP000240800"/>
    </source>
</evidence>
<organism evidence="1 2">
    <name type="scientific">Cereibacter johrii</name>
    <dbReference type="NCBI Taxonomy" id="445629"/>
    <lineage>
        <taxon>Bacteria</taxon>
        <taxon>Pseudomonadati</taxon>
        <taxon>Pseudomonadota</taxon>
        <taxon>Alphaproteobacteria</taxon>
        <taxon>Rhodobacterales</taxon>
        <taxon>Paracoccaceae</taxon>
        <taxon>Cereibacter</taxon>
    </lineage>
</organism>
<accession>A0ABX5J812</accession>
<sequence length="114" mass="12588">MIGPGNGVRVFLAAGTTDMRCGIAGLCARAKKVLGEDPAGGALLVFRGRMGDRLKILHWDGQGFCLYYKVLERGHFPWPKATEGKVALTPAQMAMLWEGIDWRQPRWTSAPTRM</sequence>
<dbReference type="Pfam" id="PF05717">
    <property type="entry name" value="TnpB_IS66"/>
    <property type="match status" value="1"/>
</dbReference>
<reference evidence="1 2" key="1">
    <citation type="submission" date="2018-04" db="EMBL/GenBank/DDBJ databases">
        <title>Genomic Encyclopedia of Type Strains, Phase III (KMG-III): the genomes of soil and plant-associated and newly described type strains.</title>
        <authorList>
            <person name="Whitman W."/>
        </authorList>
    </citation>
    <scope>NUCLEOTIDE SEQUENCE [LARGE SCALE GENOMIC DNA]</scope>
    <source>
        <strain evidence="1 2">JA192</strain>
    </source>
</reference>
<dbReference type="NCBIfam" id="NF033819">
    <property type="entry name" value="IS66_TnpB"/>
    <property type="match status" value="1"/>
</dbReference>
<name>A0ABX5J812_9RHOB</name>
<dbReference type="InterPro" id="IPR008878">
    <property type="entry name" value="Transposase_IS66_Orf2"/>
</dbReference>
<dbReference type="PANTHER" id="PTHR36455:SF1">
    <property type="entry name" value="BLR8292 PROTEIN"/>
    <property type="match status" value="1"/>
</dbReference>
<dbReference type="EMBL" id="PZZW01000006">
    <property type="protein sequence ID" value="PTM77115.1"/>
    <property type="molecule type" value="Genomic_DNA"/>
</dbReference>
<evidence type="ECO:0000313" key="1">
    <source>
        <dbReference type="EMBL" id="PTM77115.1"/>
    </source>
</evidence>